<dbReference type="RefSeq" id="WP_151195615.1">
    <property type="nucleotide sequence ID" value="NZ_JBHKUN010000005.1"/>
</dbReference>
<gene>
    <name evidence="2" type="ORF">DW084_07595</name>
</gene>
<dbReference type="SUPFAM" id="SSF55729">
    <property type="entry name" value="Acyl-CoA N-acyltransferases (Nat)"/>
    <property type="match status" value="1"/>
</dbReference>
<evidence type="ECO:0000313" key="3">
    <source>
        <dbReference type="Proteomes" id="UP000286288"/>
    </source>
</evidence>
<accession>A0A415ETU4</accession>
<dbReference type="InterPro" id="IPR016181">
    <property type="entry name" value="Acyl_CoA_acyltransferase"/>
</dbReference>
<dbReference type="AlphaFoldDB" id="A0A415ETU4"/>
<dbReference type="Gene3D" id="3.40.630.30">
    <property type="match status" value="1"/>
</dbReference>
<feature type="domain" description="N-acetyltransferase" evidence="1">
    <location>
        <begin position="1"/>
        <end position="145"/>
    </location>
</feature>
<dbReference type="GO" id="GO:0016747">
    <property type="term" value="F:acyltransferase activity, transferring groups other than amino-acyl groups"/>
    <property type="evidence" value="ECO:0007669"/>
    <property type="project" value="InterPro"/>
</dbReference>
<dbReference type="PROSITE" id="PS51186">
    <property type="entry name" value="GNAT"/>
    <property type="match status" value="1"/>
</dbReference>
<reference evidence="2 3" key="1">
    <citation type="submission" date="2018-08" db="EMBL/GenBank/DDBJ databases">
        <title>A genome reference for cultivated species of the human gut microbiota.</title>
        <authorList>
            <person name="Zou Y."/>
            <person name="Xue W."/>
            <person name="Luo G."/>
        </authorList>
    </citation>
    <scope>NUCLEOTIDE SEQUENCE [LARGE SCALE GENOMIC DNA]</scope>
    <source>
        <strain evidence="2 3">AF48-16</strain>
    </source>
</reference>
<organism evidence="2 3">
    <name type="scientific">Enterococcus casseliflavus</name>
    <name type="common">Enterococcus flavescens</name>
    <dbReference type="NCBI Taxonomy" id="37734"/>
    <lineage>
        <taxon>Bacteria</taxon>
        <taxon>Bacillati</taxon>
        <taxon>Bacillota</taxon>
        <taxon>Bacilli</taxon>
        <taxon>Lactobacillales</taxon>
        <taxon>Enterococcaceae</taxon>
        <taxon>Enterococcus</taxon>
    </lineage>
</organism>
<dbReference type="Proteomes" id="UP000286288">
    <property type="component" value="Unassembled WGS sequence"/>
</dbReference>
<dbReference type="EMBL" id="QRMZ01000008">
    <property type="protein sequence ID" value="RHK06715.1"/>
    <property type="molecule type" value="Genomic_DNA"/>
</dbReference>
<proteinExistence type="predicted"/>
<dbReference type="InterPro" id="IPR000182">
    <property type="entry name" value="GNAT_dom"/>
</dbReference>
<dbReference type="CDD" id="cd04301">
    <property type="entry name" value="NAT_SF"/>
    <property type="match status" value="1"/>
</dbReference>
<evidence type="ECO:0000259" key="1">
    <source>
        <dbReference type="PROSITE" id="PS51186"/>
    </source>
</evidence>
<sequence length="145" mass="16676">MDYHVLRKNDSNWLAAATEIYNADWAAAKYLAKKMIGDEFNNWEGIVVAESNDRIIGFCSFVSKDIVDLTYSPYIAIVYVEPAFRGNGISKELVEIAEKQLIIEGFQSIFIVTQHTGLYEKWGYSQIDEAEDKFGRTMRVLERDF</sequence>
<protein>
    <submittedName>
        <fullName evidence="2">N-acetyltransferase</fullName>
    </submittedName>
</protein>
<evidence type="ECO:0000313" key="2">
    <source>
        <dbReference type="EMBL" id="RHK06715.1"/>
    </source>
</evidence>
<name>A0A415ETU4_ENTCA</name>
<dbReference type="Pfam" id="PF13508">
    <property type="entry name" value="Acetyltransf_7"/>
    <property type="match status" value="1"/>
</dbReference>
<comment type="caution">
    <text evidence="2">The sequence shown here is derived from an EMBL/GenBank/DDBJ whole genome shotgun (WGS) entry which is preliminary data.</text>
</comment>
<keyword evidence="2" id="KW-0808">Transferase</keyword>